<dbReference type="GO" id="GO:0006302">
    <property type="term" value="P:double-strand break repair"/>
    <property type="evidence" value="ECO:0007669"/>
    <property type="project" value="UniProtKB-ARBA"/>
</dbReference>
<dbReference type="InterPro" id="IPR007560">
    <property type="entry name" value="Restrct_endonuc_IV_Mrr"/>
</dbReference>
<dbReference type="InterPro" id="IPR011856">
    <property type="entry name" value="tRNA_endonuc-like_dom_sf"/>
</dbReference>
<dbReference type="AlphaFoldDB" id="A0A9N9GPG8"/>
<organism evidence="2 3">
    <name type="scientific">Funneliformis caledonium</name>
    <dbReference type="NCBI Taxonomy" id="1117310"/>
    <lineage>
        <taxon>Eukaryota</taxon>
        <taxon>Fungi</taxon>
        <taxon>Fungi incertae sedis</taxon>
        <taxon>Mucoromycota</taxon>
        <taxon>Glomeromycotina</taxon>
        <taxon>Glomeromycetes</taxon>
        <taxon>Glomerales</taxon>
        <taxon>Glomeraceae</taxon>
        <taxon>Funneliformis</taxon>
    </lineage>
</organism>
<dbReference type="OrthoDB" id="2400695at2759"/>
<reference evidence="2" key="1">
    <citation type="submission" date="2021-06" db="EMBL/GenBank/DDBJ databases">
        <authorList>
            <person name="Kallberg Y."/>
            <person name="Tangrot J."/>
            <person name="Rosling A."/>
        </authorList>
    </citation>
    <scope>NUCLEOTIDE SEQUENCE</scope>
    <source>
        <strain evidence="2">UK204</strain>
    </source>
</reference>
<dbReference type="GO" id="GO:0004519">
    <property type="term" value="F:endonuclease activity"/>
    <property type="evidence" value="ECO:0007669"/>
    <property type="project" value="InterPro"/>
</dbReference>
<evidence type="ECO:0000259" key="1">
    <source>
        <dbReference type="Pfam" id="PF04471"/>
    </source>
</evidence>
<feature type="domain" description="Restriction endonuclease type IV Mrr" evidence="1">
    <location>
        <begin position="19"/>
        <end position="99"/>
    </location>
</feature>
<accession>A0A9N9GPG8</accession>
<dbReference type="Proteomes" id="UP000789570">
    <property type="component" value="Unassembled WGS sequence"/>
</dbReference>
<dbReference type="Pfam" id="PF04471">
    <property type="entry name" value="Mrr_cat"/>
    <property type="match status" value="1"/>
</dbReference>
<dbReference type="InterPro" id="IPR011335">
    <property type="entry name" value="Restrct_endonuc-II-like"/>
</dbReference>
<dbReference type="Gene3D" id="3.40.1350.10">
    <property type="match status" value="1"/>
</dbReference>
<protein>
    <submittedName>
        <fullName evidence="2">8181_t:CDS:1</fullName>
    </submittedName>
</protein>
<comment type="caution">
    <text evidence="2">The sequence shown here is derived from an EMBL/GenBank/DDBJ whole genome shotgun (WGS) entry which is preliminary data.</text>
</comment>
<dbReference type="SUPFAM" id="SSF52980">
    <property type="entry name" value="Restriction endonuclease-like"/>
    <property type="match status" value="1"/>
</dbReference>
<evidence type="ECO:0000313" key="3">
    <source>
        <dbReference type="Proteomes" id="UP000789570"/>
    </source>
</evidence>
<sequence>MNNYEKGKYLEDKTADIGPGDGGIDISGEAASSEFIIQCKNWANKIGRNVVEELAGVLSRRENHGKIGIVVAPSGYLPGAKKAGRVHGIILTNVKDLCNDLFDFIAEKQKENDHFKLNKNVVAKL</sequence>
<evidence type="ECO:0000313" key="2">
    <source>
        <dbReference type="EMBL" id="CAG8616611.1"/>
    </source>
</evidence>
<dbReference type="GO" id="GO:0009307">
    <property type="term" value="P:DNA restriction-modification system"/>
    <property type="evidence" value="ECO:0007669"/>
    <property type="project" value="InterPro"/>
</dbReference>
<dbReference type="GO" id="GO:0003677">
    <property type="term" value="F:DNA binding"/>
    <property type="evidence" value="ECO:0007669"/>
    <property type="project" value="InterPro"/>
</dbReference>
<name>A0A9N9GPG8_9GLOM</name>
<dbReference type="EMBL" id="CAJVPQ010003051">
    <property type="protein sequence ID" value="CAG8616611.1"/>
    <property type="molecule type" value="Genomic_DNA"/>
</dbReference>
<gene>
    <name evidence="2" type="ORF">FCALED_LOCUS9339</name>
</gene>
<keyword evidence="3" id="KW-1185">Reference proteome</keyword>
<proteinExistence type="predicted"/>